<evidence type="ECO:0000313" key="1">
    <source>
        <dbReference type="EMBL" id="EFW21918.1"/>
    </source>
</evidence>
<reference evidence="2" key="2">
    <citation type="submission" date="2010-03" db="EMBL/GenBank/DDBJ databases">
        <title>The genome sequence of Coccidioides posadasii strain Silveira.</title>
        <authorList>
            <consortium name="The Broad Institute Genome Sequencing Center for Infectious Disease"/>
            <person name="Neafsey D."/>
            <person name="Orbach M."/>
            <person name="Henn M.R."/>
            <person name="Cole G.T."/>
            <person name="Galgiani J."/>
            <person name="Gardner M.J."/>
            <person name="Kirkland T.N."/>
            <person name="Taylor J.W."/>
            <person name="Young S.K."/>
            <person name="Zeng Q."/>
            <person name="Koehrsen M."/>
            <person name="Alvarado L."/>
            <person name="Berlin A."/>
            <person name="Borenstein D."/>
            <person name="Chapman S.B."/>
            <person name="Chen Z."/>
            <person name="Engels R."/>
            <person name="Freedman E."/>
            <person name="Gellesch M."/>
            <person name="Goldberg J."/>
            <person name="Griggs A."/>
            <person name="Gujja S."/>
            <person name="Heilman E."/>
            <person name="Heiman D."/>
            <person name="Howarth C."/>
            <person name="Jen D."/>
            <person name="Larson L."/>
            <person name="Mehta T."/>
            <person name="Neiman D."/>
            <person name="Park D."/>
            <person name="Pearson M."/>
            <person name="Richards J."/>
            <person name="Roberts A."/>
            <person name="Saif S."/>
            <person name="Shea T."/>
            <person name="Shenoy N."/>
            <person name="Sisk P."/>
            <person name="Stolte C."/>
            <person name="Sykes S."/>
            <person name="Walk T."/>
            <person name="White J."/>
            <person name="Yandava C."/>
            <person name="Haas B."/>
            <person name="Nusbaum C."/>
            <person name="Birren B."/>
        </authorList>
    </citation>
    <scope>NUCLEOTIDE SEQUENCE [LARGE SCALE GENOMIC DNA]</scope>
    <source>
        <strain evidence="2">RMSCC 757 / Silveira</strain>
    </source>
</reference>
<protein>
    <submittedName>
        <fullName evidence="1">Uncharacterized protein</fullName>
    </submittedName>
</protein>
<dbReference type="AlphaFoldDB" id="E9CX92"/>
<dbReference type="EMBL" id="GL636487">
    <property type="protein sequence ID" value="EFW21918.1"/>
    <property type="molecule type" value="Genomic_DNA"/>
</dbReference>
<accession>E9CX92</accession>
<dbReference type="Proteomes" id="UP000002497">
    <property type="component" value="Unassembled WGS sequence"/>
</dbReference>
<organism evidence="2">
    <name type="scientific">Coccidioides posadasii (strain RMSCC 757 / Silveira)</name>
    <name type="common">Valley fever fungus</name>
    <dbReference type="NCBI Taxonomy" id="443226"/>
    <lineage>
        <taxon>Eukaryota</taxon>
        <taxon>Fungi</taxon>
        <taxon>Dikarya</taxon>
        <taxon>Ascomycota</taxon>
        <taxon>Pezizomycotina</taxon>
        <taxon>Eurotiomycetes</taxon>
        <taxon>Eurotiomycetidae</taxon>
        <taxon>Onygenales</taxon>
        <taxon>Onygenaceae</taxon>
        <taxon>Coccidioides</taxon>
    </lineage>
</organism>
<proteinExistence type="predicted"/>
<name>E9CX92_COCPS</name>
<sequence length="109" mass="12254">MLLFEPHNATEYLSAYLTNNLRLIAKGARYFRSKVGEPNFCAGIYFDGLVIVAFRALYGGLRTPYPDWRIHFDVLASCGLLIQAGSSMEAIEFHANSIRRIVRGPVSRT</sequence>
<gene>
    <name evidence="1" type="ORF">CPSG_02075</name>
</gene>
<reference evidence="2" key="1">
    <citation type="journal article" date="2010" name="Genome Res.">
        <title>Population genomic sequencing of Coccidioides fungi reveals recent hybridization and transposon control.</title>
        <authorList>
            <person name="Neafsey D.E."/>
            <person name="Barker B.M."/>
            <person name="Sharpton T.J."/>
            <person name="Stajich J.E."/>
            <person name="Park D.J."/>
            <person name="Whiston E."/>
            <person name="Hung C.-Y."/>
            <person name="McMahan C."/>
            <person name="White J."/>
            <person name="Sykes S."/>
            <person name="Heiman D."/>
            <person name="Young S."/>
            <person name="Zeng Q."/>
            <person name="Abouelleil A."/>
            <person name="Aftuck L."/>
            <person name="Bessette D."/>
            <person name="Brown A."/>
            <person name="FitzGerald M."/>
            <person name="Lui A."/>
            <person name="Macdonald J.P."/>
            <person name="Priest M."/>
            <person name="Orbach M.J."/>
            <person name="Galgiani J.N."/>
            <person name="Kirkland T.N."/>
            <person name="Cole G.T."/>
            <person name="Birren B.W."/>
            <person name="Henn M.R."/>
            <person name="Taylor J.W."/>
            <person name="Rounsley S.D."/>
        </authorList>
    </citation>
    <scope>NUCLEOTIDE SEQUENCE [LARGE SCALE GENOMIC DNA]</scope>
    <source>
        <strain evidence="2">RMSCC 757 / Silveira</strain>
    </source>
</reference>
<keyword evidence="2" id="KW-1185">Reference proteome</keyword>
<dbReference type="VEuPathDB" id="FungiDB:CPSG_02075"/>
<dbReference type="HOGENOM" id="CLU_2183711_0_0_1"/>
<evidence type="ECO:0000313" key="2">
    <source>
        <dbReference type="Proteomes" id="UP000002497"/>
    </source>
</evidence>